<keyword evidence="3" id="KW-1185">Reference proteome</keyword>
<proteinExistence type="predicted"/>
<accession>A0ABQ3QJ01</accession>
<protein>
    <recommendedName>
        <fullName evidence="4">Nucleopolyhedrovirus P10 family protein</fullName>
    </recommendedName>
</protein>
<feature type="compositionally biased region" description="Pro residues" evidence="1">
    <location>
        <begin position="134"/>
        <end position="151"/>
    </location>
</feature>
<dbReference type="RefSeq" id="WP_308433912.1">
    <property type="nucleotide sequence ID" value="NZ_BMUA01000002.1"/>
</dbReference>
<name>A0ABQ3QJ01_9ACTN</name>
<evidence type="ECO:0008006" key="4">
    <source>
        <dbReference type="Google" id="ProtNLM"/>
    </source>
</evidence>
<feature type="region of interest" description="Disordered" evidence="1">
    <location>
        <begin position="223"/>
        <end position="289"/>
    </location>
</feature>
<sequence length="289" mass="29295">MTGDSWSSAVRRRLGLGRLLALGDVHDGAWITERAAVSVLRAAAATLPGLALTSLRLAPADPESRPEPPIPPPPTALPAGPLRITAEVAALGGHPLPELTAALREALFTASDDRLGLPVSDIDLTVTSLVDALPAPPPGSPPPGPAEPPATPAATAALATPGVAHLTAELGPPVHTSAAHVRVELATTHHPLEVARAVREAVARATPEADSVAVLITWAGNFSPSATIEGGDQDSARPATEDERPQGANGGLGAEPPAQGPQSATEPRTPAGCDRAQSESPAKSRSRRA</sequence>
<dbReference type="Proteomes" id="UP001050808">
    <property type="component" value="Unassembled WGS sequence"/>
</dbReference>
<dbReference type="EMBL" id="BNDY01000002">
    <property type="protein sequence ID" value="GHI37266.1"/>
    <property type="molecule type" value="Genomic_DNA"/>
</dbReference>
<reference evidence="2" key="1">
    <citation type="submission" date="2024-05" db="EMBL/GenBank/DDBJ databases">
        <title>Whole genome shotgun sequence of Streptomyces violascens NBRC 12920.</title>
        <authorList>
            <person name="Komaki H."/>
            <person name="Tamura T."/>
        </authorList>
    </citation>
    <scope>NUCLEOTIDE SEQUENCE</scope>
    <source>
        <strain evidence="2">NBRC 12920</strain>
    </source>
</reference>
<feature type="region of interest" description="Disordered" evidence="1">
    <location>
        <begin position="133"/>
        <end position="153"/>
    </location>
</feature>
<gene>
    <name evidence="2" type="ORF">Sviol_16740</name>
</gene>
<evidence type="ECO:0000313" key="2">
    <source>
        <dbReference type="EMBL" id="GHI37266.1"/>
    </source>
</evidence>
<organism evidence="2 3">
    <name type="scientific">Streptomyces violascens</name>
    <dbReference type="NCBI Taxonomy" id="67381"/>
    <lineage>
        <taxon>Bacteria</taxon>
        <taxon>Bacillati</taxon>
        <taxon>Actinomycetota</taxon>
        <taxon>Actinomycetes</taxon>
        <taxon>Kitasatosporales</taxon>
        <taxon>Streptomycetaceae</taxon>
        <taxon>Streptomyces</taxon>
    </lineage>
</organism>
<evidence type="ECO:0000256" key="1">
    <source>
        <dbReference type="SAM" id="MobiDB-lite"/>
    </source>
</evidence>
<comment type="caution">
    <text evidence="2">The sequence shown here is derived from an EMBL/GenBank/DDBJ whole genome shotgun (WGS) entry which is preliminary data.</text>
</comment>
<evidence type="ECO:0000313" key="3">
    <source>
        <dbReference type="Proteomes" id="UP001050808"/>
    </source>
</evidence>